<dbReference type="PANTHER" id="PTHR31845:SF17">
    <property type="entry name" value="ZN(II)2CYS6 TRANSCRIPTION FACTOR (EUROFUNG)"/>
    <property type="match status" value="1"/>
</dbReference>
<evidence type="ECO:0008006" key="9">
    <source>
        <dbReference type="Google" id="ProtNLM"/>
    </source>
</evidence>
<accession>A0A9N9UK38</accession>
<gene>
    <name evidence="7" type="ORF">CBYS24578_00013923</name>
</gene>
<evidence type="ECO:0000256" key="4">
    <source>
        <dbReference type="ARBA" id="ARBA00023163"/>
    </source>
</evidence>
<keyword evidence="2" id="KW-0805">Transcription regulation</keyword>
<dbReference type="GO" id="GO:0000976">
    <property type="term" value="F:transcription cis-regulatory region binding"/>
    <property type="evidence" value="ECO:0007669"/>
    <property type="project" value="TreeGrafter"/>
</dbReference>
<dbReference type="GO" id="GO:0005634">
    <property type="term" value="C:nucleus"/>
    <property type="evidence" value="ECO:0007669"/>
    <property type="project" value="UniProtKB-SubCell"/>
</dbReference>
<reference evidence="7 8" key="2">
    <citation type="submission" date="2021-10" db="EMBL/GenBank/DDBJ databases">
        <authorList>
            <person name="Piombo E."/>
        </authorList>
    </citation>
    <scope>NUCLEOTIDE SEQUENCE [LARGE SCALE GENOMIC DNA]</scope>
</reference>
<comment type="subcellular location">
    <subcellularLocation>
        <location evidence="1">Nucleus</location>
    </subcellularLocation>
</comment>
<evidence type="ECO:0000313" key="7">
    <source>
        <dbReference type="EMBL" id="CAG9990619.1"/>
    </source>
</evidence>
<keyword evidence="3" id="KW-0238">DNA-binding</keyword>
<evidence type="ECO:0000256" key="1">
    <source>
        <dbReference type="ARBA" id="ARBA00004123"/>
    </source>
</evidence>
<evidence type="ECO:0000313" key="8">
    <source>
        <dbReference type="Proteomes" id="UP000754883"/>
    </source>
</evidence>
<reference evidence="8" key="1">
    <citation type="submission" date="2019-06" db="EMBL/GenBank/DDBJ databases">
        <authorList>
            <person name="Broberg M."/>
        </authorList>
    </citation>
    <scope>NUCLEOTIDE SEQUENCE [LARGE SCALE GENOMIC DNA]</scope>
</reference>
<evidence type="ECO:0000256" key="3">
    <source>
        <dbReference type="ARBA" id="ARBA00023125"/>
    </source>
</evidence>
<protein>
    <recommendedName>
        <fullName evidence="9">Transcription factor domain-containing protein</fullName>
    </recommendedName>
</protein>
<dbReference type="AlphaFoldDB" id="A0A9N9UK38"/>
<name>A0A9N9UK38_9HYPO</name>
<evidence type="ECO:0000256" key="2">
    <source>
        <dbReference type="ARBA" id="ARBA00023015"/>
    </source>
</evidence>
<keyword evidence="5" id="KW-0539">Nucleus</keyword>
<evidence type="ECO:0000256" key="6">
    <source>
        <dbReference type="SAM" id="MobiDB-lite"/>
    </source>
</evidence>
<feature type="compositionally biased region" description="Basic and acidic residues" evidence="6">
    <location>
        <begin position="468"/>
        <end position="480"/>
    </location>
</feature>
<keyword evidence="8" id="KW-1185">Reference proteome</keyword>
<feature type="region of interest" description="Disordered" evidence="6">
    <location>
        <begin position="463"/>
        <end position="487"/>
    </location>
</feature>
<dbReference type="OrthoDB" id="4454541at2759"/>
<dbReference type="Proteomes" id="UP000754883">
    <property type="component" value="Unassembled WGS sequence"/>
</dbReference>
<dbReference type="GO" id="GO:0000981">
    <property type="term" value="F:DNA-binding transcription factor activity, RNA polymerase II-specific"/>
    <property type="evidence" value="ECO:0007669"/>
    <property type="project" value="TreeGrafter"/>
</dbReference>
<comment type="caution">
    <text evidence="7">The sequence shown here is derived from an EMBL/GenBank/DDBJ whole genome shotgun (WGS) entry which is preliminary data.</text>
</comment>
<dbReference type="InterPro" id="IPR051089">
    <property type="entry name" value="prtT"/>
</dbReference>
<organism evidence="7 8">
    <name type="scientific">Clonostachys byssicola</name>
    <dbReference type="NCBI Taxonomy" id="160290"/>
    <lineage>
        <taxon>Eukaryota</taxon>
        <taxon>Fungi</taxon>
        <taxon>Dikarya</taxon>
        <taxon>Ascomycota</taxon>
        <taxon>Pezizomycotina</taxon>
        <taxon>Sordariomycetes</taxon>
        <taxon>Hypocreomycetidae</taxon>
        <taxon>Hypocreales</taxon>
        <taxon>Bionectriaceae</taxon>
        <taxon>Clonostachys</taxon>
    </lineage>
</organism>
<dbReference type="CDD" id="cd12148">
    <property type="entry name" value="fungal_TF_MHR"/>
    <property type="match status" value="1"/>
</dbReference>
<proteinExistence type="predicted"/>
<evidence type="ECO:0000256" key="5">
    <source>
        <dbReference type="ARBA" id="ARBA00023242"/>
    </source>
</evidence>
<sequence>MTSNSLPPSPTSLSIEDHSTISASPNTTKLYGQPLQPTQPKYDDIVSRGILKESEGRKLFQLYMANANVFLPFFDSTVDTFDALRHRSTFCFTVVLAIALRADRPRTDPTSKKCFEEAQSLAARSLFAISTQLETVQGMILLSAHAERNWFAISHAYQMGKALHLPDLLPREGETGDKQELHTKQFGDRRSIRRIRTALILHQVEQEVTGGTARQSIGNAVKSSFLESFLGGALSCTRDMRIVANIEVVQLRGRLLKELELHDSLGGTVNTIVSHIENEINTWFNRWDTVFQDQDYSVSSFQRSSIRLQRDYAFIIICSALISKLSEGNTEKIHPNSMTDEVKDLIEVTLMRSIKILSFITDDNDYKWYLQWAPTYSALFPAFTAALAFRLAKILPGFSDWEKLLSSFLSVADVLGEYPHQTYCTIILNLARLTASCMKTATSPTSTSVVQAVDNSQSQITTWSEADAGEHTQTERHSLIDGESSSRVTNQCDVPADDFGWPSGPMSQCDFPEGSAIAGSDQLDMYASFGMPDNSFDFSLFAASVQDYMDVDDSVNR</sequence>
<dbReference type="PANTHER" id="PTHR31845">
    <property type="entry name" value="FINGER DOMAIN PROTEIN, PUTATIVE-RELATED"/>
    <property type="match status" value="1"/>
</dbReference>
<keyword evidence="4" id="KW-0804">Transcription</keyword>
<dbReference type="EMBL" id="CABFNO020001473">
    <property type="protein sequence ID" value="CAG9990619.1"/>
    <property type="molecule type" value="Genomic_DNA"/>
</dbReference>